<evidence type="ECO:0000256" key="2">
    <source>
        <dbReference type="ARBA" id="ARBA00022448"/>
    </source>
</evidence>
<keyword evidence="2 9" id="KW-0813">Transport</keyword>
<evidence type="ECO:0000313" key="10">
    <source>
        <dbReference type="EMBL" id="NML13737.1"/>
    </source>
</evidence>
<evidence type="ECO:0000256" key="7">
    <source>
        <dbReference type="ARBA" id="ARBA00023010"/>
    </source>
</evidence>
<keyword evidence="7 9" id="KW-0811">Translocation</keyword>
<comment type="subcellular location">
    <subcellularLocation>
        <location evidence="1">Membrane</location>
    </subcellularLocation>
</comment>
<dbReference type="PANTHER" id="PTHR33910:SF1">
    <property type="entry name" value="PROTEIN TRANSLOCASE SUBUNIT SECE"/>
    <property type="match status" value="1"/>
</dbReference>
<keyword evidence="5 9" id="KW-0653">Protein transport</keyword>
<dbReference type="AlphaFoldDB" id="A0A848F0Z4"/>
<keyword evidence="6 9" id="KW-1133">Transmembrane helix</keyword>
<evidence type="ECO:0000256" key="3">
    <source>
        <dbReference type="ARBA" id="ARBA00022475"/>
    </source>
</evidence>
<organism evidence="10 11">
    <name type="scientific">Azohydromonas caseinilytica</name>
    <dbReference type="NCBI Taxonomy" id="2728836"/>
    <lineage>
        <taxon>Bacteria</taxon>
        <taxon>Pseudomonadati</taxon>
        <taxon>Pseudomonadota</taxon>
        <taxon>Betaproteobacteria</taxon>
        <taxon>Burkholderiales</taxon>
        <taxon>Sphaerotilaceae</taxon>
        <taxon>Azohydromonas</taxon>
    </lineage>
</organism>
<sequence>MTPNPQVETVASGADRAKLAGALVLVVAAVAAFYLLGAQSLWVRVAALLVLLAAAVATFFTAEAGKRLIAFGRDAVREVKKVVWPTRKEAMQMTGYVFAFVLVMALFLWLTDKTLEWVLYDLVLGWK</sequence>
<dbReference type="PRINTS" id="PR01650">
    <property type="entry name" value="SECETRNLCASE"/>
</dbReference>
<dbReference type="InterPro" id="IPR001901">
    <property type="entry name" value="Translocase_SecE/Sec61-g"/>
</dbReference>
<dbReference type="Proteomes" id="UP000574067">
    <property type="component" value="Unassembled WGS sequence"/>
</dbReference>
<dbReference type="HAMAP" id="MF_00422">
    <property type="entry name" value="SecE"/>
    <property type="match status" value="1"/>
</dbReference>
<proteinExistence type="inferred from homology"/>
<dbReference type="NCBIfam" id="TIGR00964">
    <property type="entry name" value="secE_bact"/>
    <property type="match status" value="1"/>
</dbReference>
<dbReference type="InterPro" id="IPR005807">
    <property type="entry name" value="SecE_bac"/>
</dbReference>
<feature type="transmembrane region" description="Helical" evidence="9">
    <location>
        <begin position="19"/>
        <end position="36"/>
    </location>
</feature>
<keyword evidence="3 9" id="KW-1003">Cell membrane</keyword>
<evidence type="ECO:0000256" key="4">
    <source>
        <dbReference type="ARBA" id="ARBA00022692"/>
    </source>
</evidence>
<comment type="function">
    <text evidence="9">Essential subunit of the Sec protein translocation channel SecYEG. Clamps together the 2 halves of SecY. May contact the channel plug during translocation.</text>
</comment>
<evidence type="ECO:0000313" key="11">
    <source>
        <dbReference type="Proteomes" id="UP000574067"/>
    </source>
</evidence>
<dbReference type="Pfam" id="PF00584">
    <property type="entry name" value="SecE"/>
    <property type="match status" value="1"/>
</dbReference>
<dbReference type="GO" id="GO:0005886">
    <property type="term" value="C:plasma membrane"/>
    <property type="evidence" value="ECO:0007669"/>
    <property type="project" value="UniProtKB-UniRule"/>
</dbReference>
<evidence type="ECO:0000256" key="5">
    <source>
        <dbReference type="ARBA" id="ARBA00022927"/>
    </source>
</evidence>
<name>A0A848F0Z4_9BURK</name>
<accession>A0A848F0Z4</accession>
<evidence type="ECO:0000256" key="1">
    <source>
        <dbReference type="ARBA" id="ARBA00004370"/>
    </source>
</evidence>
<feature type="transmembrane region" description="Helical" evidence="9">
    <location>
        <begin position="42"/>
        <end position="62"/>
    </location>
</feature>
<evidence type="ECO:0000256" key="8">
    <source>
        <dbReference type="ARBA" id="ARBA00023136"/>
    </source>
</evidence>
<dbReference type="InterPro" id="IPR038379">
    <property type="entry name" value="SecE_sf"/>
</dbReference>
<protein>
    <recommendedName>
        <fullName evidence="9">Protein translocase subunit SecE</fullName>
    </recommendedName>
</protein>
<dbReference type="GO" id="GO:0043952">
    <property type="term" value="P:protein transport by the Sec complex"/>
    <property type="evidence" value="ECO:0007669"/>
    <property type="project" value="UniProtKB-UniRule"/>
</dbReference>
<evidence type="ECO:0000256" key="6">
    <source>
        <dbReference type="ARBA" id="ARBA00022989"/>
    </source>
</evidence>
<dbReference type="GO" id="GO:0006605">
    <property type="term" value="P:protein targeting"/>
    <property type="evidence" value="ECO:0007669"/>
    <property type="project" value="UniProtKB-UniRule"/>
</dbReference>
<comment type="caution">
    <text evidence="9">Lacks conserved residue(s) required for the propagation of feature annotation.</text>
</comment>
<gene>
    <name evidence="9 10" type="primary">secE</name>
    <name evidence="10" type="ORF">HHL10_01910</name>
</gene>
<dbReference type="GO" id="GO:0008320">
    <property type="term" value="F:protein transmembrane transporter activity"/>
    <property type="evidence" value="ECO:0007669"/>
    <property type="project" value="UniProtKB-UniRule"/>
</dbReference>
<comment type="caution">
    <text evidence="10">The sequence shown here is derived from an EMBL/GenBank/DDBJ whole genome shotgun (WGS) entry which is preliminary data.</text>
</comment>
<keyword evidence="8 9" id="KW-0472">Membrane</keyword>
<feature type="transmembrane region" description="Helical" evidence="9">
    <location>
        <begin position="90"/>
        <end position="110"/>
    </location>
</feature>
<keyword evidence="4 9" id="KW-0812">Transmembrane</keyword>
<dbReference type="RefSeq" id="WP_169158636.1">
    <property type="nucleotide sequence ID" value="NZ_JABBFW010000001.1"/>
</dbReference>
<keyword evidence="11" id="KW-1185">Reference proteome</keyword>
<comment type="subunit">
    <text evidence="9">Component of the Sec protein translocase complex. Heterotrimer consisting of SecY, SecE and SecG subunits. The heterotrimers can form oligomers, although 1 heterotrimer is thought to be able to translocate proteins. Interacts with the ribosome. Interacts with SecDF, and other proteins may be involved. Interacts with SecA.</text>
</comment>
<dbReference type="GO" id="GO:0065002">
    <property type="term" value="P:intracellular protein transmembrane transport"/>
    <property type="evidence" value="ECO:0007669"/>
    <property type="project" value="UniProtKB-UniRule"/>
</dbReference>
<reference evidence="10 11" key="1">
    <citation type="submission" date="2020-04" db="EMBL/GenBank/DDBJ databases">
        <title>Azohydromonas sp. isolated from soil.</title>
        <authorList>
            <person name="Dahal R.H."/>
        </authorList>
    </citation>
    <scope>NUCLEOTIDE SEQUENCE [LARGE SCALE GENOMIC DNA]</scope>
    <source>
        <strain evidence="10 11">G-1-1-14</strain>
    </source>
</reference>
<dbReference type="PANTHER" id="PTHR33910">
    <property type="entry name" value="PROTEIN TRANSLOCASE SUBUNIT SECE"/>
    <property type="match status" value="1"/>
</dbReference>
<dbReference type="NCBIfam" id="NF004371">
    <property type="entry name" value="PRK05740.1-1"/>
    <property type="match status" value="1"/>
</dbReference>
<dbReference type="GO" id="GO:0009306">
    <property type="term" value="P:protein secretion"/>
    <property type="evidence" value="ECO:0007669"/>
    <property type="project" value="UniProtKB-UniRule"/>
</dbReference>
<comment type="similarity">
    <text evidence="9">Belongs to the SecE/SEC61-gamma family.</text>
</comment>
<dbReference type="Gene3D" id="1.20.5.1030">
    <property type="entry name" value="Preprotein translocase secy subunit"/>
    <property type="match status" value="1"/>
</dbReference>
<dbReference type="EMBL" id="JABBFW010000001">
    <property type="protein sequence ID" value="NML13737.1"/>
    <property type="molecule type" value="Genomic_DNA"/>
</dbReference>
<evidence type="ECO:0000256" key="9">
    <source>
        <dbReference type="HAMAP-Rule" id="MF_00422"/>
    </source>
</evidence>